<dbReference type="AlphaFoldDB" id="A0A292ZNL0"/>
<reference evidence="2 3" key="2">
    <citation type="journal article" date="2013" name="Environ. Sci. Technol.">
        <title>The 4-tert-butylphenol-utilizing bacterium Sphingobium fuliginis OMI can degrade bisphenols via phenolic ring hydroxylation and meta-cleavage pathway.</title>
        <authorList>
            <person name="Ogata Y."/>
            <person name="Goda S."/>
            <person name="Toyama T."/>
            <person name="Sei K."/>
            <person name="Ike M."/>
        </authorList>
    </citation>
    <scope>NUCLEOTIDE SEQUENCE [LARGE SCALE GENOMIC DNA]</scope>
    <source>
        <strain evidence="2 3">OMI</strain>
    </source>
</reference>
<dbReference type="Proteomes" id="UP000221538">
    <property type="component" value="Unassembled WGS sequence"/>
</dbReference>
<evidence type="ECO:0000313" key="2">
    <source>
        <dbReference type="EMBL" id="GAY24445.1"/>
    </source>
</evidence>
<sequence>MESEKPAVELWPGINHPLKSSSSSSGDQKIVYLMMHNIR</sequence>
<reference evidence="2 3" key="1">
    <citation type="journal article" date="2013" name="Biodegradation">
        <title>Occurrence of 4-tert-butylphenol (4-t-BP) biodegradation in an aquatic sample caused by the presence of Spirodela polyrrhiza and isolation of a 4-t-BP-utilizing bacterium.</title>
        <authorList>
            <person name="Ogata Y."/>
            <person name="Toyama T."/>
            <person name="Yu N."/>
            <person name="Wang X."/>
            <person name="Sei K."/>
            <person name="Ike M."/>
        </authorList>
    </citation>
    <scope>NUCLEOTIDE SEQUENCE [LARGE SCALE GENOMIC DNA]</scope>
    <source>
        <strain evidence="2 3">OMI</strain>
    </source>
</reference>
<proteinExistence type="predicted"/>
<feature type="region of interest" description="Disordered" evidence="1">
    <location>
        <begin position="1"/>
        <end position="25"/>
    </location>
</feature>
<dbReference type="EMBL" id="BEWI01000032">
    <property type="protein sequence ID" value="GAY24445.1"/>
    <property type="molecule type" value="Genomic_DNA"/>
</dbReference>
<name>A0A292ZNL0_SPHSA</name>
<gene>
    <name evidence="2" type="ORF">SFOMI_5025</name>
</gene>
<evidence type="ECO:0000256" key="1">
    <source>
        <dbReference type="SAM" id="MobiDB-lite"/>
    </source>
</evidence>
<protein>
    <submittedName>
        <fullName evidence="2">Uncharacterized protein</fullName>
    </submittedName>
</protein>
<accession>A0A292ZNL0</accession>
<comment type="caution">
    <text evidence="2">The sequence shown here is derived from an EMBL/GenBank/DDBJ whole genome shotgun (WGS) entry which is preliminary data.</text>
</comment>
<organism evidence="2 3">
    <name type="scientific">Sphingobium fuliginis (strain ATCC 27551)</name>
    <dbReference type="NCBI Taxonomy" id="336203"/>
    <lineage>
        <taxon>Bacteria</taxon>
        <taxon>Pseudomonadati</taxon>
        <taxon>Pseudomonadota</taxon>
        <taxon>Alphaproteobacteria</taxon>
        <taxon>Sphingomonadales</taxon>
        <taxon>Sphingomonadaceae</taxon>
        <taxon>Sphingobium</taxon>
    </lineage>
</organism>
<evidence type="ECO:0000313" key="3">
    <source>
        <dbReference type="Proteomes" id="UP000221538"/>
    </source>
</evidence>